<dbReference type="PANTHER" id="PTHR16861">
    <property type="entry name" value="GLYCOPROTEIN 38"/>
    <property type="match status" value="1"/>
</dbReference>
<keyword evidence="2" id="KW-0812">Transmembrane</keyword>
<proteinExistence type="predicted"/>
<name>A0AAI8VH90_9PEZI</name>
<accession>A0AAI8VH90</accession>
<dbReference type="Proteomes" id="UP001295740">
    <property type="component" value="Unassembled WGS sequence"/>
</dbReference>
<evidence type="ECO:0000256" key="2">
    <source>
        <dbReference type="SAM" id="Phobius"/>
    </source>
</evidence>
<dbReference type="AlphaFoldDB" id="A0AAI8VH90"/>
<gene>
    <name evidence="3" type="ORF">KHLLAP_LOCUS5392</name>
</gene>
<feature type="transmembrane region" description="Helical" evidence="2">
    <location>
        <begin position="196"/>
        <end position="218"/>
    </location>
</feature>
<feature type="compositionally biased region" description="Low complexity" evidence="1">
    <location>
        <begin position="140"/>
        <end position="156"/>
    </location>
</feature>
<keyword evidence="2" id="KW-1133">Transmembrane helix</keyword>
<keyword evidence="4" id="KW-1185">Reference proteome</keyword>
<feature type="region of interest" description="Disordered" evidence="1">
    <location>
        <begin position="82"/>
        <end position="189"/>
    </location>
</feature>
<organism evidence="3 4">
    <name type="scientific">Anthostomella pinea</name>
    <dbReference type="NCBI Taxonomy" id="933095"/>
    <lineage>
        <taxon>Eukaryota</taxon>
        <taxon>Fungi</taxon>
        <taxon>Dikarya</taxon>
        <taxon>Ascomycota</taxon>
        <taxon>Pezizomycotina</taxon>
        <taxon>Sordariomycetes</taxon>
        <taxon>Xylariomycetidae</taxon>
        <taxon>Xylariales</taxon>
        <taxon>Xylariaceae</taxon>
        <taxon>Anthostomella</taxon>
    </lineage>
</organism>
<dbReference type="PANTHER" id="PTHR16861:SF9">
    <property type="entry name" value="CELL WALL INTEGRITY AND STRESS RESPONSE COMPONENT 1"/>
    <property type="match status" value="1"/>
</dbReference>
<feature type="compositionally biased region" description="Polar residues" evidence="1">
    <location>
        <begin position="110"/>
        <end position="139"/>
    </location>
</feature>
<feature type="compositionally biased region" description="Low complexity" evidence="1">
    <location>
        <begin position="90"/>
        <end position="109"/>
    </location>
</feature>
<keyword evidence="2" id="KW-0472">Membrane</keyword>
<sequence>MPVIPWRSNDVGLFSKLKLLAFWDMAADLLSTRTIRVNINVNNCNERVKEVIEVYSAIDLGQSSTGYAVVSRFTQVYTTSLHDQPPLTHSSASSPSSSSSPAFPTSSISQGSNSTIHPNSTSSDSFSGTPIITSGSSPRTMSAMGMSLGSSMATSTIMSPSTGNGSNDNDDDSHHHGNSNKSNEHQNTRGLSGASIAGIVLGAAAAAAVIVGLAWLVLHYRRKASVLQARHDRHLFQDEHRYQKAELDGTEVGEAGKKLVDVMQIRRLRYDLGGGGRSIDTPGEASVEEIYC</sequence>
<evidence type="ECO:0000313" key="3">
    <source>
        <dbReference type="EMBL" id="CAJ2504924.1"/>
    </source>
</evidence>
<protein>
    <submittedName>
        <fullName evidence="3">Uu.00g123180.m01.CDS01</fullName>
    </submittedName>
</protein>
<comment type="caution">
    <text evidence="3">The sequence shown here is derived from an EMBL/GenBank/DDBJ whole genome shotgun (WGS) entry which is preliminary data.</text>
</comment>
<dbReference type="EMBL" id="CAUWAG010000007">
    <property type="protein sequence ID" value="CAJ2504924.1"/>
    <property type="molecule type" value="Genomic_DNA"/>
</dbReference>
<reference evidence="3" key="1">
    <citation type="submission" date="2023-10" db="EMBL/GenBank/DDBJ databases">
        <authorList>
            <person name="Hackl T."/>
        </authorList>
    </citation>
    <scope>NUCLEOTIDE SEQUENCE</scope>
</reference>
<evidence type="ECO:0000313" key="4">
    <source>
        <dbReference type="Proteomes" id="UP001295740"/>
    </source>
</evidence>
<evidence type="ECO:0000256" key="1">
    <source>
        <dbReference type="SAM" id="MobiDB-lite"/>
    </source>
</evidence>